<name>A0A8B6DST7_MYTGA</name>
<organism evidence="1 2">
    <name type="scientific">Mytilus galloprovincialis</name>
    <name type="common">Mediterranean mussel</name>
    <dbReference type="NCBI Taxonomy" id="29158"/>
    <lineage>
        <taxon>Eukaryota</taxon>
        <taxon>Metazoa</taxon>
        <taxon>Spiralia</taxon>
        <taxon>Lophotrochozoa</taxon>
        <taxon>Mollusca</taxon>
        <taxon>Bivalvia</taxon>
        <taxon>Autobranchia</taxon>
        <taxon>Pteriomorphia</taxon>
        <taxon>Mytilida</taxon>
        <taxon>Mytiloidea</taxon>
        <taxon>Mytilidae</taxon>
        <taxon>Mytilinae</taxon>
        <taxon>Mytilus</taxon>
    </lineage>
</organism>
<dbReference type="Proteomes" id="UP000596742">
    <property type="component" value="Unassembled WGS sequence"/>
</dbReference>
<proteinExistence type="predicted"/>
<comment type="caution">
    <text evidence="1">The sequence shown here is derived from an EMBL/GenBank/DDBJ whole genome shotgun (WGS) entry which is preliminary data.</text>
</comment>
<dbReference type="AlphaFoldDB" id="A0A8B6DST7"/>
<reference evidence="1" key="1">
    <citation type="submission" date="2018-11" db="EMBL/GenBank/DDBJ databases">
        <authorList>
            <person name="Alioto T."/>
            <person name="Alioto T."/>
        </authorList>
    </citation>
    <scope>NUCLEOTIDE SEQUENCE</scope>
</reference>
<accession>A0A8B6DST7</accession>
<keyword evidence="2" id="KW-1185">Reference proteome</keyword>
<evidence type="ECO:0000313" key="1">
    <source>
        <dbReference type="EMBL" id="VDI23211.1"/>
    </source>
</evidence>
<gene>
    <name evidence="1" type="ORF">MGAL_10B008857</name>
</gene>
<dbReference type="EMBL" id="UYJE01003891">
    <property type="protein sequence ID" value="VDI23211.1"/>
    <property type="molecule type" value="Genomic_DNA"/>
</dbReference>
<evidence type="ECO:0000313" key="2">
    <source>
        <dbReference type="Proteomes" id="UP000596742"/>
    </source>
</evidence>
<protein>
    <submittedName>
        <fullName evidence="1">Uncharacterized protein</fullName>
    </submittedName>
</protein>
<dbReference type="OrthoDB" id="6138802at2759"/>
<sequence length="191" mass="21575">MISDGTEIASAMNLEYRYFLIFRHMLKDKSLVGNCNMIPALKICNRFSEEQIVVLFGGLHIEIAALRTIGDWLDNSGWTSALSQANIASSGTAASFLTASHVSRTRHAHEFVEMRLGSKSDLLVPLERLSVLHDEAQNAELLVIDGAEIINMLKPLGSKTFEGYFNDIFMPYIHDQLCFVSRFDLVWDYHF</sequence>
<dbReference type="PANTHER" id="PTHR47018">
    <property type="entry name" value="CXC DOMAIN-CONTAINING PROTEIN-RELATED"/>
    <property type="match status" value="1"/>
</dbReference>